<feature type="compositionally biased region" description="Basic and acidic residues" evidence="9">
    <location>
        <begin position="83"/>
        <end position="112"/>
    </location>
</feature>
<keyword evidence="4 7" id="KW-0371">Homeobox</keyword>
<proteinExistence type="inferred from homology"/>
<evidence type="ECO:0000256" key="9">
    <source>
        <dbReference type="SAM" id="MobiDB-lite"/>
    </source>
</evidence>
<dbReference type="EMBL" id="VCGU01000007">
    <property type="protein sequence ID" value="TRY73806.1"/>
    <property type="molecule type" value="Genomic_DNA"/>
</dbReference>
<dbReference type="InterPro" id="IPR017970">
    <property type="entry name" value="Homeobox_CS"/>
</dbReference>
<name>A0A553P7Z1_TIGCA</name>
<reference evidence="11 12" key="1">
    <citation type="journal article" date="2018" name="Nat. Ecol. Evol.">
        <title>Genomic signatures of mitonuclear coevolution across populations of Tigriopus californicus.</title>
        <authorList>
            <person name="Barreto F.S."/>
            <person name="Watson E.T."/>
            <person name="Lima T.G."/>
            <person name="Willett C.S."/>
            <person name="Edmands S."/>
            <person name="Li W."/>
            <person name="Burton R.S."/>
        </authorList>
    </citation>
    <scope>NUCLEOTIDE SEQUENCE [LARGE SCALE GENOMIC DNA]</scope>
    <source>
        <strain evidence="11 12">San Diego</strain>
    </source>
</reference>
<dbReference type="PROSITE" id="PS50071">
    <property type="entry name" value="HOMEOBOX_2"/>
    <property type="match status" value="1"/>
</dbReference>
<evidence type="ECO:0000256" key="1">
    <source>
        <dbReference type="ARBA" id="ARBA00004123"/>
    </source>
</evidence>
<keyword evidence="5 7" id="KW-0539">Nucleus</keyword>
<feature type="domain" description="Homeobox" evidence="10">
    <location>
        <begin position="352"/>
        <end position="412"/>
    </location>
</feature>
<dbReference type="CDD" id="cd00086">
    <property type="entry name" value="homeodomain"/>
    <property type="match status" value="1"/>
</dbReference>
<dbReference type="OrthoDB" id="6159439at2759"/>
<dbReference type="GO" id="GO:0003677">
    <property type="term" value="F:DNA binding"/>
    <property type="evidence" value="ECO:0007669"/>
    <property type="project" value="UniProtKB-UniRule"/>
</dbReference>
<feature type="region of interest" description="Disordered" evidence="9">
    <location>
        <begin position="420"/>
        <end position="478"/>
    </location>
</feature>
<evidence type="ECO:0000256" key="8">
    <source>
        <dbReference type="RuleBase" id="RU000682"/>
    </source>
</evidence>
<evidence type="ECO:0000256" key="5">
    <source>
        <dbReference type="ARBA" id="ARBA00023242"/>
    </source>
</evidence>
<evidence type="ECO:0000259" key="10">
    <source>
        <dbReference type="PROSITE" id="PS50071"/>
    </source>
</evidence>
<dbReference type="PRINTS" id="PR00024">
    <property type="entry name" value="HOMEOBOX"/>
</dbReference>
<comment type="similarity">
    <text evidence="6">Belongs to the H2.0 homeobox family.</text>
</comment>
<dbReference type="InterPro" id="IPR001356">
    <property type="entry name" value="HD"/>
</dbReference>
<evidence type="ECO:0000256" key="6">
    <source>
        <dbReference type="ARBA" id="ARBA00038504"/>
    </source>
</evidence>
<feature type="region of interest" description="Disordered" evidence="9">
    <location>
        <begin position="70"/>
        <end position="125"/>
    </location>
</feature>
<keyword evidence="2" id="KW-0217">Developmental protein</keyword>
<dbReference type="InterPro" id="IPR009057">
    <property type="entry name" value="Homeodomain-like_sf"/>
</dbReference>
<feature type="compositionally biased region" description="Pro residues" evidence="9">
    <location>
        <begin position="226"/>
        <end position="235"/>
    </location>
</feature>
<keyword evidence="12" id="KW-1185">Reference proteome</keyword>
<dbReference type="SUPFAM" id="SSF46689">
    <property type="entry name" value="Homeodomain-like"/>
    <property type="match status" value="1"/>
</dbReference>
<evidence type="ECO:0000256" key="3">
    <source>
        <dbReference type="ARBA" id="ARBA00023125"/>
    </source>
</evidence>
<evidence type="ECO:0000313" key="11">
    <source>
        <dbReference type="EMBL" id="TRY73806.1"/>
    </source>
</evidence>
<dbReference type="Pfam" id="PF00046">
    <property type="entry name" value="Homeodomain"/>
    <property type="match status" value="1"/>
</dbReference>
<evidence type="ECO:0000256" key="2">
    <source>
        <dbReference type="ARBA" id="ARBA00022473"/>
    </source>
</evidence>
<sequence>MFPIYQSIYGTRHVGNPFLSPSSALILTSSSLPNGSMMSGTNGFVTSETNPSSKTIKEEPLAHLKQMLAPHFQPNRRSTSPNKLRESRIRSPGHYEPKREPRDLKEEVEAENRPSTPTGDQIKSETCDDLFRSSGVVMSKATAVPFLKFSVNAILAKAAKHEPNGQGSSISSGHDFLPFLSRHHHGDPDNSYASIKTSLASSQASSVFPNISVSSLPSNFQEQPHSSPPPPPPPSSMSMMVSSSCSPSLIPRSPSDSMASPLIVPAKPVPSRPLPVSHATPSGPQQLFSSHLQSLLYRHQYLSGVGSGGLGQHGPLGSLGQSSPLTLPGSGTTVFPLPGSFPWAAGARGKPRRGMLRRAVFSDYQRKGLEKRFQLQKYISKPDRKKLAEKLGLKDSQVKIWFQNRRMKWRNSKERELIAQGGCREQTLPTKHNPNPDLSDPVPRAGQLHAHNTTPTSNSLQSNAFHSPKSLFPSPPSSASDLAGKFKIWAPNTNTNLAKELNEVGGGVFEENELLDEESNDDDDEDDEEEEEEINVT</sequence>
<comment type="subcellular location">
    <subcellularLocation>
        <location evidence="1 7 8">Nucleus</location>
    </subcellularLocation>
</comment>
<dbReference type="Gene3D" id="1.10.10.60">
    <property type="entry name" value="Homeodomain-like"/>
    <property type="match status" value="1"/>
</dbReference>
<dbReference type="STRING" id="6832.A0A553P7Z1"/>
<dbReference type="PANTHER" id="PTHR24331:SF0">
    <property type="entry name" value="DBX"/>
    <property type="match status" value="1"/>
</dbReference>
<dbReference type="PROSITE" id="PS00027">
    <property type="entry name" value="HOMEOBOX_1"/>
    <property type="match status" value="1"/>
</dbReference>
<accession>A0A553P7Z1</accession>
<dbReference type="InterPro" id="IPR000047">
    <property type="entry name" value="HTH_motif"/>
</dbReference>
<feature type="DNA-binding region" description="Homeobox" evidence="7">
    <location>
        <begin position="354"/>
        <end position="413"/>
    </location>
</feature>
<dbReference type="PRINTS" id="PR00031">
    <property type="entry name" value="HTHREPRESSR"/>
</dbReference>
<feature type="region of interest" description="Disordered" evidence="9">
    <location>
        <begin position="504"/>
        <end position="537"/>
    </location>
</feature>
<dbReference type="Proteomes" id="UP000318571">
    <property type="component" value="Chromosome 3"/>
</dbReference>
<protein>
    <recommendedName>
        <fullName evidence="10">Homeobox domain-containing protein</fullName>
    </recommendedName>
</protein>
<dbReference type="InterPro" id="IPR020479">
    <property type="entry name" value="HD_metazoa"/>
</dbReference>
<organism evidence="11 12">
    <name type="scientific">Tigriopus californicus</name>
    <name type="common">Marine copepod</name>
    <dbReference type="NCBI Taxonomy" id="6832"/>
    <lineage>
        <taxon>Eukaryota</taxon>
        <taxon>Metazoa</taxon>
        <taxon>Ecdysozoa</taxon>
        <taxon>Arthropoda</taxon>
        <taxon>Crustacea</taxon>
        <taxon>Multicrustacea</taxon>
        <taxon>Hexanauplia</taxon>
        <taxon>Copepoda</taxon>
        <taxon>Harpacticoida</taxon>
        <taxon>Harpacticidae</taxon>
        <taxon>Tigriopus</taxon>
    </lineage>
</organism>
<keyword evidence="3 7" id="KW-0238">DNA-binding</keyword>
<dbReference type="GO" id="GO:0000981">
    <property type="term" value="F:DNA-binding transcription factor activity, RNA polymerase II-specific"/>
    <property type="evidence" value="ECO:0007669"/>
    <property type="project" value="InterPro"/>
</dbReference>
<dbReference type="InterPro" id="IPR051662">
    <property type="entry name" value="H2.0_Homeobox_NeuralPatt"/>
</dbReference>
<evidence type="ECO:0000256" key="7">
    <source>
        <dbReference type="PROSITE-ProRule" id="PRU00108"/>
    </source>
</evidence>
<evidence type="ECO:0000256" key="4">
    <source>
        <dbReference type="ARBA" id="ARBA00023155"/>
    </source>
</evidence>
<dbReference type="FunFam" id="1.10.10.60:FF:000177">
    <property type="entry name" value="Homeobox protein DBX1"/>
    <property type="match status" value="1"/>
</dbReference>
<dbReference type="AlphaFoldDB" id="A0A553P7Z1"/>
<dbReference type="PANTHER" id="PTHR24331">
    <property type="entry name" value="DBX"/>
    <property type="match status" value="1"/>
</dbReference>
<dbReference type="SMART" id="SM00389">
    <property type="entry name" value="HOX"/>
    <property type="match status" value="1"/>
</dbReference>
<feature type="compositionally biased region" description="Acidic residues" evidence="9">
    <location>
        <begin position="510"/>
        <end position="537"/>
    </location>
</feature>
<feature type="region of interest" description="Disordered" evidence="9">
    <location>
        <begin position="213"/>
        <end position="266"/>
    </location>
</feature>
<gene>
    <name evidence="11" type="ORF">TCAL_09125</name>
</gene>
<comment type="caution">
    <text evidence="11">The sequence shown here is derived from an EMBL/GenBank/DDBJ whole genome shotgun (WGS) entry which is preliminary data.</text>
</comment>
<feature type="compositionally biased region" description="Low complexity" evidence="9">
    <location>
        <begin position="236"/>
        <end position="255"/>
    </location>
</feature>
<feature type="compositionally biased region" description="Polar residues" evidence="9">
    <location>
        <begin position="213"/>
        <end position="223"/>
    </location>
</feature>
<evidence type="ECO:0000313" key="12">
    <source>
        <dbReference type="Proteomes" id="UP000318571"/>
    </source>
</evidence>
<dbReference type="GO" id="GO:0005634">
    <property type="term" value="C:nucleus"/>
    <property type="evidence" value="ECO:0007669"/>
    <property type="project" value="UniProtKB-SubCell"/>
</dbReference>
<feature type="compositionally biased region" description="Low complexity" evidence="9">
    <location>
        <begin position="467"/>
        <end position="478"/>
    </location>
</feature>
<feature type="compositionally biased region" description="Polar residues" evidence="9">
    <location>
        <begin position="450"/>
        <end position="465"/>
    </location>
</feature>